<protein>
    <submittedName>
        <fullName evidence="1">Uncharacterized protein</fullName>
    </submittedName>
</protein>
<keyword evidence="2" id="KW-1185">Reference proteome</keyword>
<comment type="caution">
    <text evidence="1">The sequence shown here is derived from an EMBL/GenBank/DDBJ whole genome shotgun (WGS) entry which is preliminary data.</text>
</comment>
<reference evidence="1 2" key="1">
    <citation type="submission" date="2015-01" db="EMBL/GenBank/DDBJ databases">
        <title>Draft genome of the acidophilic iron oxidizer Acidithrix ferrooxidans strain Py-F3.</title>
        <authorList>
            <person name="Poehlein A."/>
            <person name="Eisen S."/>
            <person name="Schloemann M."/>
            <person name="Johnson B.D."/>
            <person name="Daniel R."/>
            <person name="Muehling M."/>
        </authorList>
    </citation>
    <scope>NUCLEOTIDE SEQUENCE [LARGE SCALE GENOMIC DNA]</scope>
    <source>
        <strain evidence="1 2">Py-F3</strain>
    </source>
</reference>
<dbReference type="EMBL" id="JXYS01000137">
    <property type="protein sequence ID" value="KJF15620.1"/>
    <property type="molecule type" value="Genomic_DNA"/>
</dbReference>
<gene>
    <name evidence="1" type="ORF">AXFE_35440</name>
</gene>
<proteinExistence type="predicted"/>
<accession>A0A0D8HCC4</accession>
<sequence length="141" mass="15646">MYANATDSFDSSNPHSAVTRIIEAISDSHTDALVRLTDSKRAHQLTGRSSPRPEELRKVLHNSLIDVLSLATWSLATAPRLPAPDTEIVKWVRTGPTVEVVREPHWVTANTFPVRTFQFRYAQQGWVPVKLDDSDPATTGG</sequence>
<name>A0A0D8HCC4_9ACTN</name>
<dbReference type="AlphaFoldDB" id="A0A0D8HCC4"/>
<evidence type="ECO:0000313" key="1">
    <source>
        <dbReference type="EMBL" id="KJF15620.1"/>
    </source>
</evidence>
<evidence type="ECO:0000313" key="2">
    <source>
        <dbReference type="Proteomes" id="UP000032360"/>
    </source>
</evidence>
<dbReference type="Proteomes" id="UP000032360">
    <property type="component" value="Unassembled WGS sequence"/>
</dbReference>
<organism evidence="1 2">
    <name type="scientific">Acidithrix ferrooxidans</name>
    <dbReference type="NCBI Taxonomy" id="1280514"/>
    <lineage>
        <taxon>Bacteria</taxon>
        <taxon>Bacillati</taxon>
        <taxon>Actinomycetota</taxon>
        <taxon>Acidimicrobiia</taxon>
        <taxon>Acidimicrobiales</taxon>
        <taxon>Acidimicrobiaceae</taxon>
        <taxon>Acidithrix</taxon>
    </lineage>
</organism>